<dbReference type="Pfam" id="PF13173">
    <property type="entry name" value="AAA_14"/>
    <property type="match status" value="1"/>
</dbReference>
<dbReference type="EMBL" id="CYYP01000007">
    <property type="protein sequence ID" value="CUO05711.1"/>
    <property type="molecule type" value="Genomic_DNA"/>
</dbReference>
<organism evidence="3 4">
    <name type="scientific">Collinsella aerofaciens</name>
    <dbReference type="NCBI Taxonomy" id="74426"/>
    <lineage>
        <taxon>Bacteria</taxon>
        <taxon>Bacillati</taxon>
        <taxon>Actinomycetota</taxon>
        <taxon>Coriobacteriia</taxon>
        <taxon>Coriobacteriales</taxon>
        <taxon>Coriobacteriaceae</taxon>
        <taxon>Collinsella</taxon>
    </lineage>
</organism>
<gene>
    <name evidence="3" type="ORF">ERS852381_01005</name>
</gene>
<dbReference type="InterPro" id="IPR041682">
    <property type="entry name" value="AAA_14"/>
</dbReference>
<accession>A0A174BWZ6</accession>
<dbReference type="PANTHER" id="PTHR33295">
    <property type="entry name" value="ATPASE"/>
    <property type="match status" value="1"/>
</dbReference>
<feature type="domain" description="AAA" evidence="1">
    <location>
        <begin position="19"/>
        <end position="152"/>
    </location>
</feature>
<dbReference type="Proteomes" id="UP000095468">
    <property type="component" value="Unassembled WGS sequence"/>
</dbReference>
<feature type="domain" description="DUF4143" evidence="2">
    <location>
        <begin position="225"/>
        <end position="386"/>
    </location>
</feature>
<evidence type="ECO:0000259" key="2">
    <source>
        <dbReference type="Pfam" id="PF13635"/>
    </source>
</evidence>
<dbReference type="AlphaFoldDB" id="A0A174BWZ6"/>
<evidence type="ECO:0000313" key="4">
    <source>
        <dbReference type="Proteomes" id="UP000095468"/>
    </source>
</evidence>
<dbReference type="SUPFAM" id="SSF52540">
    <property type="entry name" value="P-loop containing nucleoside triphosphate hydrolases"/>
    <property type="match status" value="1"/>
</dbReference>
<dbReference type="PANTHER" id="PTHR33295:SF7">
    <property type="entry name" value="ATPASE"/>
    <property type="match status" value="1"/>
</dbReference>
<evidence type="ECO:0008006" key="5">
    <source>
        <dbReference type="Google" id="ProtNLM"/>
    </source>
</evidence>
<name>A0A174BWZ6_9ACTN</name>
<dbReference type="Gene3D" id="3.40.50.300">
    <property type="entry name" value="P-loop containing nucleotide triphosphate hydrolases"/>
    <property type="match status" value="1"/>
</dbReference>
<reference evidence="3 4" key="1">
    <citation type="submission" date="2015-09" db="EMBL/GenBank/DDBJ databases">
        <authorList>
            <consortium name="Pathogen Informatics"/>
        </authorList>
    </citation>
    <scope>NUCLEOTIDE SEQUENCE [LARGE SCALE GENOMIC DNA]</scope>
    <source>
        <strain evidence="3 4">2789STDY5608823</strain>
    </source>
</reference>
<protein>
    <recommendedName>
        <fullName evidence="5">AAA family ATPase</fullName>
    </recommendedName>
</protein>
<evidence type="ECO:0000259" key="1">
    <source>
        <dbReference type="Pfam" id="PF13173"/>
    </source>
</evidence>
<dbReference type="Pfam" id="PF13635">
    <property type="entry name" value="DUF4143"/>
    <property type="match status" value="1"/>
</dbReference>
<dbReference type="InterPro" id="IPR027417">
    <property type="entry name" value="P-loop_NTPase"/>
</dbReference>
<dbReference type="RefSeq" id="WP_055286302.1">
    <property type="nucleotide sequence ID" value="NZ_CYYP01000007.1"/>
</dbReference>
<sequence length="453" mass="50925">MLRRKIAAELERWLKSSEQKALFITGSRQIGKSYSIRAFGKANHATYIELNLMENRQAKDALLEARNADDFISRVTLLSGKSIAPGKTLVFIDEVQEAPDIMTMAKFLVEDGRCRWAFSESMLGTQFKGVRSYPVGYVHELRMFPLDFEEFCWATGVSEGARQTIRDACISERPVPDYIHDAMMANFRTYTVVGGMPEVVQRFLDTQGDLASVRQLQSELNEQYRRDISKYASGRALQVQSIYDQLPIMLEGENKRFVLNSIDPKAHYEKYQRDFVWLVDAGVALKADIVTEPKSPLLKTARPSQFKLYQSDTGMLMARYPVGVAQAAYLDSKEPNLGGIYENVVAQQLAAQNRQLYYYQTKKRGEVDFVVDGPDGTAVPIEVKSGSYYHAHAALGHVLDTAEYGVRLGIVFSKGNVERNGAVLYLPLYATWALSDVLGDFCAKGIKLEVKPV</sequence>
<evidence type="ECO:0000313" key="3">
    <source>
        <dbReference type="EMBL" id="CUO05711.1"/>
    </source>
</evidence>
<dbReference type="InterPro" id="IPR025420">
    <property type="entry name" value="DUF4143"/>
</dbReference>
<proteinExistence type="predicted"/>